<proteinExistence type="predicted"/>
<organism evidence="1 2">
    <name type="scientific">Candidatus Schekmanbacteria bacterium RBG_16_38_10</name>
    <dbReference type="NCBI Taxonomy" id="1817879"/>
    <lineage>
        <taxon>Bacteria</taxon>
        <taxon>Candidatus Schekmaniibacteriota</taxon>
    </lineage>
</organism>
<reference evidence="1 2" key="1">
    <citation type="journal article" date="2016" name="Nat. Commun.">
        <title>Thousands of microbial genomes shed light on interconnected biogeochemical processes in an aquifer system.</title>
        <authorList>
            <person name="Anantharaman K."/>
            <person name="Brown C.T."/>
            <person name="Hug L.A."/>
            <person name="Sharon I."/>
            <person name="Castelle C.J."/>
            <person name="Probst A.J."/>
            <person name="Thomas B.C."/>
            <person name="Singh A."/>
            <person name="Wilkins M.J."/>
            <person name="Karaoz U."/>
            <person name="Brodie E.L."/>
            <person name="Williams K.H."/>
            <person name="Hubbard S.S."/>
            <person name="Banfield J.F."/>
        </authorList>
    </citation>
    <scope>NUCLEOTIDE SEQUENCE [LARGE SCALE GENOMIC DNA]</scope>
</reference>
<dbReference type="InterPro" id="IPR009241">
    <property type="entry name" value="HigB-like"/>
</dbReference>
<evidence type="ECO:0008006" key="3">
    <source>
        <dbReference type="Google" id="ProtNLM"/>
    </source>
</evidence>
<comment type="caution">
    <text evidence="1">The sequence shown here is derived from an EMBL/GenBank/DDBJ whole genome shotgun (WGS) entry which is preliminary data.</text>
</comment>
<dbReference type="EMBL" id="MGDE01000259">
    <property type="protein sequence ID" value="OGL42719.1"/>
    <property type="molecule type" value="Genomic_DNA"/>
</dbReference>
<protein>
    <recommendedName>
        <fullName evidence="3">Addiction module toxin RelE</fullName>
    </recommendedName>
</protein>
<accession>A0A1F7RMD7</accession>
<name>A0A1F7RMD7_9BACT</name>
<dbReference type="Pfam" id="PF05973">
    <property type="entry name" value="Gp49"/>
    <property type="match status" value="1"/>
</dbReference>
<evidence type="ECO:0000313" key="2">
    <source>
        <dbReference type="Proteomes" id="UP000178797"/>
    </source>
</evidence>
<gene>
    <name evidence="1" type="ORF">A2W05_02510</name>
</gene>
<dbReference type="AlphaFoldDB" id="A0A1F7RMD7"/>
<evidence type="ECO:0000313" key="1">
    <source>
        <dbReference type="EMBL" id="OGL42719.1"/>
    </source>
</evidence>
<dbReference type="Proteomes" id="UP000178797">
    <property type="component" value="Unassembled WGS sequence"/>
</dbReference>
<sequence length="115" mass="13820">MEWIIDYYKDAKGNEPVKEFLNSLSSPAKAKMMRLIEFLAEHGVLLKEPYTKQIKRKIRELRVKDKQGAIRILYFTYTGKRFVLLHRFIKKTDKTPEREIEIAEKRMNEYIRGQL</sequence>